<dbReference type="STRING" id="457427.SSOG_05523"/>
<dbReference type="CDD" id="cd01097">
    <property type="entry name" value="Tetrahydromethanopterin_reductase"/>
    <property type="match status" value="1"/>
</dbReference>
<dbReference type="NCBIfam" id="TIGR03856">
    <property type="entry name" value="F420_MSMEG_2906"/>
    <property type="match status" value="1"/>
</dbReference>
<keyword evidence="1" id="KW-0285">Flavoprotein</keyword>
<feature type="domain" description="Luciferase-like" evidence="5">
    <location>
        <begin position="4"/>
        <end position="214"/>
    </location>
</feature>
<reference evidence="6 7" key="1">
    <citation type="submission" date="2009-02" db="EMBL/GenBank/DDBJ databases">
        <title>Annotation of Streptomyces hygroscopicus strain ATCC 53653.</title>
        <authorList>
            <consortium name="The Broad Institute Genome Sequencing Platform"/>
            <consortium name="Broad Institute Microbial Sequencing Center"/>
            <person name="Fischbach M."/>
            <person name="Godfrey P."/>
            <person name="Ward D."/>
            <person name="Young S."/>
            <person name="Zeng Q."/>
            <person name="Koehrsen M."/>
            <person name="Alvarado L."/>
            <person name="Berlin A.M."/>
            <person name="Bochicchio J."/>
            <person name="Borenstein D."/>
            <person name="Chapman S.B."/>
            <person name="Chen Z."/>
            <person name="Engels R."/>
            <person name="Freedman E."/>
            <person name="Gellesch M."/>
            <person name="Goldberg J."/>
            <person name="Griggs A."/>
            <person name="Gujja S."/>
            <person name="Heilman E.R."/>
            <person name="Heiman D.I."/>
            <person name="Hepburn T.A."/>
            <person name="Howarth C."/>
            <person name="Jen D."/>
            <person name="Larson L."/>
            <person name="Lewis B."/>
            <person name="Mehta T."/>
            <person name="Park D."/>
            <person name="Pearson M."/>
            <person name="Richards J."/>
            <person name="Roberts A."/>
            <person name="Saif S."/>
            <person name="Shea T.D."/>
            <person name="Shenoy N."/>
            <person name="Sisk P."/>
            <person name="Stolte C."/>
            <person name="Sykes S.N."/>
            <person name="Thomson T."/>
            <person name="Walk T."/>
            <person name="White J."/>
            <person name="Yandava C."/>
            <person name="Straight P."/>
            <person name="Clardy J."/>
            <person name="Hung D."/>
            <person name="Kolter R."/>
            <person name="Mekalanos J."/>
            <person name="Walker S."/>
            <person name="Walsh C.T."/>
            <person name="Wieland-Brown L.C."/>
            <person name="Haas B."/>
            <person name="Nusbaum C."/>
            <person name="Birren B."/>
        </authorList>
    </citation>
    <scope>NUCLEOTIDE SEQUENCE [LARGE SCALE GENOMIC DNA]</scope>
    <source>
        <strain evidence="6 7">ATCC 53653</strain>
    </source>
</reference>
<sequence length="258" mass="28035">MRIGVQLHPQHTGIQELRAAWRQADALGVDSLWTWDHFLPHTGDPGGTHYECWSLLSAMAVETRNATIGPLVTCTAFRNPHLLADMARTVDQLSGGRLVLGLGAGWFEAEHTEYGIPFPGPAGRMDAFAASIAAVKERLAKLNPGPAGPLPLLIGGAGRRRTLELVAREADWWNWYGWAATDPVAEFRELNRALDEWCERVGRDPGQVARTVMVNPDQLPLAEGFAEAGAVHLVLSLPAPYDLGAVEKLLAMRAALTP</sequence>
<gene>
    <name evidence="6" type="ORF">SSOG_05523</name>
</gene>
<keyword evidence="4" id="KW-0503">Monooxygenase</keyword>
<dbReference type="PANTHER" id="PTHR42847">
    <property type="entry name" value="ALKANESULFONATE MONOOXYGENASE"/>
    <property type="match status" value="1"/>
</dbReference>
<evidence type="ECO:0000313" key="6">
    <source>
        <dbReference type="EMBL" id="EFL25809.1"/>
    </source>
</evidence>
<name>D9WMA6_9ACTN</name>
<dbReference type="SUPFAM" id="SSF51679">
    <property type="entry name" value="Bacterial luciferase-like"/>
    <property type="match status" value="1"/>
</dbReference>
<evidence type="ECO:0000256" key="2">
    <source>
        <dbReference type="ARBA" id="ARBA00022643"/>
    </source>
</evidence>
<keyword evidence="2" id="KW-0288">FMN</keyword>
<keyword evidence="7" id="KW-1185">Reference proteome</keyword>
<accession>D9WMA6</accession>
<dbReference type="Proteomes" id="UP000003963">
    <property type="component" value="Unassembled WGS sequence"/>
</dbReference>
<evidence type="ECO:0000313" key="7">
    <source>
        <dbReference type="Proteomes" id="UP000003963"/>
    </source>
</evidence>
<dbReference type="InterPro" id="IPR036661">
    <property type="entry name" value="Luciferase-like_sf"/>
</dbReference>
<dbReference type="AlphaFoldDB" id="D9WMA6"/>
<dbReference type="EMBL" id="GG657754">
    <property type="protein sequence ID" value="EFL25809.1"/>
    <property type="molecule type" value="Genomic_DNA"/>
</dbReference>
<dbReference type="RefSeq" id="WP_009717609.1">
    <property type="nucleotide sequence ID" value="NZ_GG657754.1"/>
</dbReference>
<proteinExistence type="predicted"/>
<organism evidence="6 7">
    <name type="scientific">Streptomyces himastatinicus ATCC 53653</name>
    <dbReference type="NCBI Taxonomy" id="457427"/>
    <lineage>
        <taxon>Bacteria</taxon>
        <taxon>Bacillati</taxon>
        <taxon>Actinomycetota</taxon>
        <taxon>Actinomycetes</taxon>
        <taxon>Kitasatosporales</taxon>
        <taxon>Streptomycetaceae</taxon>
        <taxon>Streptomyces</taxon>
        <taxon>Streptomyces violaceusniger group</taxon>
    </lineage>
</organism>
<dbReference type="OrthoDB" id="143323at2"/>
<keyword evidence="3" id="KW-0560">Oxidoreductase</keyword>
<dbReference type="GO" id="GO:0046306">
    <property type="term" value="P:alkanesulfonate catabolic process"/>
    <property type="evidence" value="ECO:0007669"/>
    <property type="project" value="TreeGrafter"/>
</dbReference>
<protein>
    <submittedName>
        <fullName evidence="6">MmcI protein</fullName>
    </submittedName>
</protein>
<evidence type="ECO:0000256" key="4">
    <source>
        <dbReference type="ARBA" id="ARBA00023033"/>
    </source>
</evidence>
<dbReference type="InterPro" id="IPR050172">
    <property type="entry name" value="SsuD_RutA_monooxygenase"/>
</dbReference>
<dbReference type="Gene3D" id="3.20.20.30">
    <property type="entry name" value="Luciferase-like domain"/>
    <property type="match status" value="1"/>
</dbReference>
<dbReference type="InterPro" id="IPR022480">
    <property type="entry name" value="F420_MSMEG2906"/>
</dbReference>
<dbReference type="GO" id="GO:0008726">
    <property type="term" value="F:alkanesulfonate monooxygenase activity"/>
    <property type="evidence" value="ECO:0007669"/>
    <property type="project" value="TreeGrafter"/>
</dbReference>
<dbReference type="Pfam" id="PF00296">
    <property type="entry name" value="Bac_luciferase"/>
    <property type="match status" value="1"/>
</dbReference>
<dbReference type="InterPro" id="IPR011251">
    <property type="entry name" value="Luciferase-like_dom"/>
</dbReference>
<evidence type="ECO:0000256" key="3">
    <source>
        <dbReference type="ARBA" id="ARBA00023002"/>
    </source>
</evidence>
<evidence type="ECO:0000259" key="5">
    <source>
        <dbReference type="Pfam" id="PF00296"/>
    </source>
</evidence>
<dbReference type="HOGENOM" id="CLU_027853_6_4_11"/>
<dbReference type="PANTHER" id="PTHR42847:SF8">
    <property type="entry name" value="CONSERVED PROTEIN"/>
    <property type="match status" value="1"/>
</dbReference>
<evidence type="ECO:0000256" key="1">
    <source>
        <dbReference type="ARBA" id="ARBA00022630"/>
    </source>
</evidence>